<comment type="subcellular location">
    <subcellularLocation>
        <location evidence="1">Secreted</location>
    </subcellularLocation>
</comment>
<dbReference type="SUPFAM" id="SSF117074">
    <property type="entry name" value="Hypothetical protein PA1324"/>
    <property type="match status" value="6"/>
</dbReference>
<dbReference type="Pfam" id="PF17210">
    <property type="entry name" value="SdrD_B"/>
    <property type="match status" value="6"/>
</dbReference>
<evidence type="ECO:0000259" key="4">
    <source>
        <dbReference type="Pfam" id="PF17210"/>
    </source>
</evidence>
<evidence type="ECO:0000256" key="2">
    <source>
        <dbReference type="ARBA" id="ARBA00022525"/>
    </source>
</evidence>
<dbReference type="Gene3D" id="2.60.40.10">
    <property type="entry name" value="Immunoglobulins"/>
    <property type="match status" value="6"/>
</dbReference>
<evidence type="ECO:0000313" key="6">
    <source>
        <dbReference type="Proteomes" id="UP000279594"/>
    </source>
</evidence>
<dbReference type="AlphaFoldDB" id="A0A3G2EBU2"/>
<dbReference type="InterPro" id="IPR051417">
    <property type="entry name" value="SDr/BOS_complex"/>
</dbReference>
<feature type="domain" description="SD-repeat containing protein B" evidence="4">
    <location>
        <begin position="347"/>
        <end position="461"/>
    </location>
</feature>
<feature type="domain" description="SD-repeat containing protein B" evidence="4">
    <location>
        <begin position="810"/>
        <end position="934"/>
    </location>
</feature>
<gene>
    <name evidence="5" type="ORF">D9M09_15385</name>
</gene>
<sequence>MPSGGRMTTYNLSTTVHVCEDINKNFDIRDLLIQAGYSVQGELNIKNFTVLLPDDTESTENTPLFGMLDADTVYVRPGDWAANYNGSFSTIEVTIDKGNGDIVQLSLQVIIDRVNDAPDAADKTFTLTNGNSVVLSEGDFGFHDDVEHDGFKSIVITNTTTAGQVLLNGVAVAVGTEVSIDDIRAGHLVFVPSQTVAGDFDLGFKVRDDGGTAGCNAQDLSLAPHYLTFKVPMAHLGDFVWEDKNANGVQDAGEAGIANVVVQLKDTAGNVVASTTTDASGGYHFDVNPGTYSVTVVAPAGYVPTAANQGGDAGKDSNIDASGKMAPVTLAPGETNLTLDAGLYRTAELGDRVWFDTNKNGVQDAGEAGAAGVKVTLLDASGNAVGSPVVTDANGNYLFTNLKPGAYSVQFDKTTLPAGYTFTGQDQGGDEQRDSDANADGRTAQVLLASGDSNHSVDAGIVALPATLGDRVWHDSNANGIQDAGESGIGGVTVQLKNAAGSVIGSTLTDATGYYNFNVDPGTYSIAVVAPAGYLTTVKDAGSSDALDSDINTLGNSGQVTVAAGQNYKDLDAGLYKTASIGDRVWFDANGNGTQDAGEAGVCGVKVNLYNAQGVVVASATTDASGNYLFSNLVPGEYYLGFVPPAGYGFTKADIGGYATDSDVNPASGFTTTWASLKSGDVQLDWDAGLVKLNTASIGDRVWEDNNYNGVQDAGELGVAGVKVNLLNASNVVIASTTTNASGNYLFSELAAGSYKVEVIRPSGFYYTKANLGSDTADSDVDVSTGRSSLINLAAGQNDMSWDAGIYRKASLGDKVWRDADHDGVQDYNEAGIANIKVQLYSGSGVLLATTYTNANGNYLFSNLDPGSYSLKFDKSGVYHAGYAMDTWKWGAKNVGTNDNIDSDVNSNGTTSNVVYTDILKLASGQNDMSWDAAITPIVIDLNGDGVHTIARADFHGSFDLLGTGSAIQTGWVSAHDGLLAIDSNGNGKIDNISELFGGNEKGTGFAKLSSYDSNHDGVVDAHDDKFAELRIWRDANSNGVTDDGELMSLHDAGVASLAVSYTELPFLDANSNLHLERSSATLADGKTVDMTDVYFNVDAKDAAAAGVHLPSMADLLRDDSTLDVVLGQDGTVTTVAAAPAAAATPAAEAQAQCEMADLLRRAMAHVNTQPQEMAA</sequence>
<evidence type="ECO:0000313" key="5">
    <source>
        <dbReference type="EMBL" id="AYM77026.1"/>
    </source>
</evidence>
<accession>A0A3G2EBU2</accession>
<evidence type="ECO:0000256" key="3">
    <source>
        <dbReference type="ARBA" id="ARBA00022729"/>
    </source>
</evidence>
<dbReference type="GO" id="GO:0005576">
    <property type="term" value="C:extracellular region"/>
    <property type="evidence" value="ECO:0007669"/>
    <property type="project" value="UniProtKB-SubCell"/>
</dbReference>
<feature type="domain" description="SD-repeat containing protein B" evidence="4">
    <location>
        <begin position="579"/>
        <end position="690"/>
    </location>
</feature>
<dbReference type="InterPro" id="IPR013783">
    <property type="entry name" value="Ig-like_fold"/>
</dbReference>
<protein>
    <recommendedName>
        <fullName evidence="4">SD-repeat containing protein B domain-containing protein</fullName>
    </recommendedName>
</protein>
<feature type="domain" description="SD-repeat containing protein B" evidence="4">
    <location>
        <begin position="234"/>
        <end position="343"/>
    </location>
</feature>
<reference evidence="5 6" key="1">
    <citation type="submission" date="2018-10" db="EMBL/GenBank/DDBJ databases">
        <title>Effects of UV and annual dynamics of microbial communities in freshwater RAS systems.</title>
        <authorList>
            <person name="Bekkelund A.K."/>
            <person name="Hansen B.R."/>
            <person name="Stokken H."/>
            <person name="Eriksen B.F."/>
            <person name="Kashulin N.A."/>
        </authorList>
    </citation>
    <scope>NUCLEOTIDE SEQUENCE [LARGE SCALE GENOMIC DNA]</scope>
    <source>
        <strain evidence="5 6">BHSEK</strain>
    </source>
</reference>
<dbReference type="EMBL" id="CP033019">
    <property type="protein sequence ID" value="AYM77026.1"/>
    <property type="molecule type" value="Genomic_DNA"/>
</dbReference>
<evidence type="ECO:0000256" key="1">
    <source>
        <dbReference type="ARBA" id="ARBA00004613"/>
    </source>
</evidence>
<proteinExistence type="predicted"/>
<name>A0A3G2EBU2_9BURK</name>
<keyword evidence="6" id="KW-1185">Reference proteome</keyword>
<dbReference type="InterPro" id="IPR033764">
    <property type="entry name" value="Sdr_B"/>
</dbReference>
<dbReference type="Proteomes" id="UP000279594">
    <property type="component" value="Chromosome"/>
</dbReference>
<feature type="domain" description="SD-repeat containing protein B" evidence="4">
    <location>
        <begin position="696"/>
        <end position="806"/>
    </location>
</feature>
<keyword evidence="3" id="KW-0732">Signal</keyword>
<dbReference type="PANTHER" id="PTHR23303">
    <property type="entry name" value="CARBOXYPEPTIDASE REGULATORY REGION-CONTAINING"/>
    <property type="match status" value="1"/>
</dbReference>
<dbReference type="PANTHER" id="PTHR23303:SF15">
    <property type="entry name" value="COLOSSIN-A"/>
    <property type="match status" value="1"/>
</dbReference>
<feature type="domain" description="SD-repeat containing protein B" evidence="4">
    <location>
        <begin position="466"/>
        <end position="575"/>
    </location>
</feature>
<keyword evidence="2" id="KW-0964">Secreted</keyword>
<organism evidence="5 6">
    <name type="scientific">Janthinobacterium agaricidamnosum</name>
    <dbReference type="NCBI Taxonomy" id="55508"/>
    <lineage>
        <taxon>Bacteria</taxon>
        <taxon>Pseudomonadati</taxon>
        <taxon>Pseudomonadota</taxon>
        <taxon>Betaproteobacteria</taxon>
        <taxon>Burkholderiales</taxon>
        <taxon>Oxalobacteraceae</taxon>
        <taxon>Janthinobacterium</taxon>
    </lineage>
</organism>